<sequence length="72" mass="8437">MRYKSTSEETEQLSITIYNGGFGLVKEQRTFGSEKECTEVQYIDVAKRIEIDSIIVNGLQILRHDRPNFRKR</sequence>
<evidence type="ECO:0000313" key="1">
    <source>
        <dbReference type="EMBL" id="MFC0469299.1"/>
    </source>
</evidence>
<evidence type="ECO:0000313" key="2">
    <source>
        <dbReference type="Proteomes" id="UP001589838"/>
    </source>
</evidence>
<name>A0ABV6K7L0_9BACI</name>
<comment type="caution">
    <text evidence="1">The sequence shown here is derived from an EMBL/GenBank/DDBJ whole genome shotgun (WGS) entry which is preliminary data.</text>
</comment>
<organism evidence="1 2">
    <name type="scientific">Halalkalibacter kiskunsagensis</name>
    <dbReference type="NCBI Taxonomy" id="1548599"/>
    <lineage>
        <taxon>Bacteria</taxon>
        <taxon>Bacillati</taxon>
        <taxon>Bacillota</taxon>
        <taxon>Bacilli</taxon>
        <taxon>Bacillales</taxon>
        <taxon>Bacillaceae</taxon>
        <taxon>Halalkalibacter</taxon>
    </lineage>
</organism>
<keyword evidence="2" id="KW-1185">Reference proteome</keyword>
<proteinExistence type="predicted"/>
<dbReference type="RefSeq" id="WP_335962996.1">
    <property type="nucleotide sequence ID" value="NZ_JAXBLX010000039.1"/>
</dbReference>
<dbReference type="Proteomes" id="UP001589838">
    <property type="component" value="Unassembled WGS sequence"/>
</dbReference>
<protein>
    <submittedName>
        <fullName evidence="1">Uncharacterized protein</fullName>
    </submittedName>
</protein>
<accession>A0ABV6K7L0</accession>
<reference evidence="1 2" key="1">
    <citation type="submission" date="2024-09" db="EMBL/GenBank/DDBJ databases">
        <authorList>
            <person name="Sun Q."/>
            <person name="Mori K."/>
        </authorList>
    </citation>
    <scope>NUCLEOTIDE SEQUENCE [LARGE SCALE GENOMIC DNA]</scope>
    <source>
        <strain evidence="1 2">NCAIM B.02610</strain>
    </source>
</reference>
<gene>
    <name evidence="1" type="ORF">ACFFHM_01785</name>
</gene>
<dbReference type="EMBL" id="JBHLUX010000004">
    <property type="protein sequence ID" value="MFC0469299.1"/>
    <property type="molecule type" value="Genomic_DNA"/>
</dbReference>